<evidence type="ECO:0000313" key="3">
    <source>
        <dbReference type="Proteomes" id="UP000650467"/>
    </source>
</evidence>
<dbReference type="AlphaFoldDB" id="A0A835T6G4"/>
<reference evidence="2" key="1">
    <citation type="journal article" date="2020" name="bioRxiv">
        <title>Comparative genomics of Chlamydomonas.</title>
        <authorList>
            <person name="Craig R.J."/>
            <person name="Hasan A.R."/>
            <person name="Ness R.W."/>
            <person name="Keightley P.D."/>
        </authorList>
    </citation>
    <scope>NUCLEOTIDE SEQUENCE</scope>
    <source>
        <strain evidence="2">SAG 7.73</strain>
    </source>
</reference>
<evidence type="ECO:0000313" key="2">
    <source>
        <dbReference type="EMBL" id="KAG2432471.1"/>
    </source>
</evidence>
<feature type="compositionally biased region" description="Polar residues" evidence="1">
    <location>
        <begin position="8"/>
        <end position="17"/>
    </location>
</feature>
<comment type="caution">
    <text evidence="2">The sequence shown here is derived from an EMBL/GenBank/DDBJ whole genome shotgun (WGS) entry which is preliminary data.</text>
</comment>
<protein>
    <submittedName>
        <fullName evidence="2">Uncharacterized protein</fullName>
    </submittedName>
</protein>
<feature type="region of interest" description="Disordered" evidence="1">
    <location>
        <begin position="329"/>
        <end position="388"/>
    </location>
</feature>
<feature type="compositionally biased region" description="Gly residues" evidence="1">
    <location>
        <begin position="358"/>
        <end position="367"/>
    </location>
</feature>
<sequence>MGADGGSSPATSNQQQAALLPARRTGSLRRPSTDSAFDVAEQLPPPLPPPSPLRSSQPAARPGPKQHADLLLQRLPGDAGTAALSQASGGDDERGGDGDLQERPSMMQCVECTAGISPAIADAPASAAPAPPAFCSPLRHISAVGSPGTSATDGSPSLPCPAAYVLRRGGIEGPAVPATAPRPRRLSGLYAPPAAQHPAASPVMRNSNWVSSGAAASAGGINGAVGNSTTSGTTAAAAAVPEAPLSPTGAAVVFVHATAANAAVMAALSSDRSQVAAAAACALTSDGGSVAGSVAGSASGAAARNGAAVKSSSGGAGAAGKRYPASVCGGSAQPVSRAGRVTTQRSATSTRQSAAGAYAGGGGGGAGTVSSGSSSAVGGLHGAGGALPRYLQPTASFAAKQARK</sequence>
<name>A0A835T6G4_CHLIN</name>
<dbReference type="Proteomes" id="UP000650467">
    <property type="component" value="Unassembled WGS sequence"/>
</dbReference>
<feature type="compositionally biased region" description="Low complexity" evidence="1">
    <location>
        <begin position="53"/>
        <end position="62"/>
    </location>
</feature>
<dbReference type="EMBL" id="JAEHOC010000021">
    <property type="protein sequence ID" value="KAG2432471.1"/>
    <property type="molecule type" value="Genomic_DNA"/>
</dbReference>
<organism evidence="2 3">
    <name type="scientific">Chlamydomonas incerta</name>
    <dbReference type="NCBI Taxonomy" id="51695"/>
    <lineage>
        <taxon>Eukaryota</taxon>
        <taxon>Viridiplantae</taxon>
        <taxon>Chlorophyta</taxon>
        <taxon>core chlorophytes</taxon>
        <taxon>Chlorophyceae</taxon>
        <taxon>CS clade</taxon>
        <taxon>Chlamydomonadales</taxon>
        <taxon>Chlamydomonadaceae</taxon>
        <taxon>Chlamydomonas</taxon>
    </lineage>
</organism>
<gene>
    <name evidence="2" type="ORF">HXX76_008816</name>
</gene>
<feature type="region of interest" description="Disordered" evidence="1">
    <location>
        <begin position="1"/>
        <end position="102"/>
    </location>
</feature>
<accession>A0A835T6G4</accession>
<dbReference type="OrthoDB" id="10627328at2759"/>
<feature type="compositionally biased region" description="Low complexity" evidence="1">
    <location>
        <begin position="368"/>
        <end position="378"/>
    </location>
</feature>
<feature type="compositionally biased region" description="Pro residues" evidence="1">
    <location>
        <begin position="43"/>
        <end position="52"/>
    </location>
</feature>
<feature type="compositionally biased region" description="Basic and acidic residues" evidence="1">
    <location>
        <begin position="91"/>
        <end position="102"/>
    </location>
</feature>
<evidence type="ECO:0000256" key="1">
    <source>
        <dbReference type="SAM" id="MobiDB-lite"/>
    </source>
</evidence>
<keyword evidence="3" id="KW-1185">Reference proteome</keyword>
<proteinExistence type="predicted"/>
<feature type="compositionally biased region" description="Low complexity" evidence="1">
    <location>
        <begin position="342"/>
        <end position="357"/>
    </location>
</feature>